<dbReference type="Gene3D" id="1.20.1600.10">
    <property type="entry name" value="Outer membrane efflux proteins (OEP)"/>
    <property type="match status" value="1"/>
</dbReference>
<proteinExistence type="predicted"/>
<reference evidence="2 3" key="1">
    <citation type="submission" date="2017-08" db="EMBL/GenBank/DDBJ databases">
        <title>Infants hospitalized years apart are colonized by the same room-sourced microbial strains.</title>
        <authorList>
            <person name="Brooks B."/>
            <person name="Olm M.R."/>
            <person name="Firek B.A."/>
            <person name="Baker R."/>
            <person name="Thomas B.C."/>
            <person name="Morowitz M.J."/>
            <person name="Banfield J.F."/>
        </authorList>
    </citation>
    <scope>NUCLEOTIDE SEQUENCE [LARGE SCALE GENOMIC DNA]</scope>
    <source>
        <strain evidence="2">S2_018_000_R2_104</strain>
    </source>
</reference>
<gene>
    <name evidence="2" type="ORF">DI626_10375</name>
</gene>
<feature type="region of interest" description="Disordered" evidence="1">
    <location>
        <begin position="217"/>
        <end position="282"/>
    </location>
</feature>
<dbReference type="EMBL" id="QFNK01000277">
    <property type="protein sequence ID" value="PZO82082.1"/>
    <property type="molecule type" value="Genomic_DNA"/>
</dbReference>
<evidence type="ECO:0000256" key="1">
    <source>
        <dbReference type="SAM" id="MobiDB-lite"/>
    </source>
</evidence>
<dbReference type="GO" id="GO:0015562">
    <property type="term" value="F:efflux transmembrane transporter activity"/>
    <property type="evidence" value="ECO:0007669"/>
    <property type="project" value="InterPro"/>
</dbReference>
<name>A0A2W4ZMY9_9BACT</name>
<accession>A0A2W4ZMY9</accession>
<feature type="compositionally biased region" description="Low complexity" evidence="1">
    <location>
        <begin position="239"/>
        <end position="249"/>
    </location>
</feature>
<feature type="compositionally biased region" description="Basic and acidic residues" evidence="1">
    <location>
        <begin position="217"/>
        <end position="238"/>
    </location>
</feature>
<evidence type="ECO:0000313" key="2">
    <source>
        <dbReference type="EMBL" id="PZO82082.1"/>
    </source>
</evidence>
<dbReference type="SUPFAM" id="SSF56954">
    <property type="entry name" value="Outer membrane efflux proteins (OEP)"/>
    <property type="match status" value="1"/>
</dbReference>
<organism evidence="2 3">
    <name type="scientific">Micavibrio aeruginosavorus</name>
    <dbReference type="NCBI Taxonomy" id="349221"/>
    <lineage>
        <taxon>Bacteria</taxon>
        <taxon>Pseudomonadati</taxon>
        <taxon>Bdellovibrionota</taxon>
        <taxon>Bdellovibrionia</taxon>
        <taxon>Bdellovibrionales</taxon>
        <taxon>Pseudobdellovibrionaceae</taxon>
        <taxon>Micavibrio</taxon>
    </lineage>
</organism>
<dbReference type="Proteomes" id="UP000249557">
    <property type="component" value="Unassembled WGS sequence"/>
</dbReference>
<evidence type="ECO:0000313" key="3">
    <source>
        <dbReference type="Proteomes" id="UP000249557"/>
    </source>
</evidence>
<feature type="non-terminal residue" evidence="2">
    <location>
        <position position="421"/>
    </location>
</feature>
<dbReference type="AlphaFoldDB" id="A0A2W4ZMY9"/>
<comment type="caution">
    <text evidence="2">The sequence shown here is derived from an EMBL/GenBank/DDBJ whole genome shotgun (WGS) entry which is preliminary data.</text>
</comment>
<protein>
    <submittedName>
        <fullName evidence="2">Uncharacterized protein</fullName>
    </submittedName>
</protein>
<sequence length="421" mass="45897">MFLKQRYHIISVLGVLIGLQIVQPAIAFSQNVAGLPEFVPGKVIPARTLTNSGIRHLHPKPIRKPDREQTEKVASSSADTALAQYFPNEKITVVWENERAEPKEPSIHITADDIPLLLDETPEQIAATADTATEDTYETIVWNSERIILPPEETQTALVSQTDVPENLLAGYVPVEMFPEDQPPAVKLAQAPAASVPAEPIGNVIRERVASTMALAEEKTAPAEEQEKTPQIQPEEKAPAAPVEEQNAPSEPPAPPAIKKEEAESDVISQAPAKSEDKPDVRRTIVELAPTEEEKNKDTNPNAKIPLKDVVAVALQSNPTIARSLATRELYEASLKDLQGQQEPQVAAFSNLSGEYDTSDESSDRFDDSLSAKVGVRLNYTLYNFGASNDRVEAGGQTVEQAGLQFKEAQESLAFDVISTY</sequence>